<dbReference type="SUPFAM" id="SSF54285">
    <property type="entry name" value="MoaD/ThiS"/>
    <property type="match status" value="1"/>
</dbReference>
<keyword evidence="2" id="KW-1185">Reference proteome</keyword>
<dbReference type="Proteomes" id="UP000774750">
    <property type="component" value="Unassembled WGS sequence"/>
</dbReference>
<organism evidence="1 2">
    <name type="scientific">Merdimmobilis hominis</name>
    <dbReference type="NCBI Taxonomy" id="2897707"/>
    <lineage>
        <taxon>Bacteria</taxon>
        <taxon>Bacillati</taxon>
        <taxon>Bacillota</taxon>
        <taxon>Clostridia</taxon>
        <taxon>Eubacteriales</taxon>
        <taxon>Oscillospiraceae</taxon>
        <taxon>Merdimmobilis</taxon>
    </lineage>
</organism>
<dbReference type="PANTHER" id="PTHR34472">
    <property type="entry name" value="SULFUR CARRIER PROTEIN THIS"/>
    <property type="match status" value="1"/>
</dbReference>
<name>A0A938X9J1_9FIRM</name>
<comment type="caution">
    <text evidence="1">The sequence shown here is derived from an EMBL/GenBank/DDBJ whole genome shotgun (WGS) entry which is preliminary data.</text>
</comment>
<dbReference type="InterPro" id="IPR003749">
    <property type="entry name" value="ThiS/MoaD-like"/>
</dbReference>
<accession>A0A938X9J1</accession>
<reference evidence="1" key="2">
    <citation type="journal article" date="2021" name="Sci. Rep.">
        <title>The distribution of antibiotic resistance genes in chicken gut microbiota commensals.</title>
        <authorList>
            <person name="Juricova H."/>
            <person name="Matiasovicova J."/>
            <person name="Kubasova T."/>
            <person name="Cejkova D."/>
            <person name="Rychlik I."/>
        </authorList>
    </citation>
    <scope>NUCLEOTIDE SEQUENCE</scope>
    <source>
        <strain evidence="1">An559</strain>
    </source>
</reference>
<proteinExistence type="predicted"/>
<dbReference type="RefSeq" id="WP_204448387.1">
    <property type="nucleotide sequence ID" value="NZ_JACJKY010000039.1"/>
</dbReference>
<evidence type="ECO:0000313" key="1">
    <source>
        <dbReference type="EMBL" id="MBM6921989.1"/>
    </source>
</evidence>
<dbReference type="AlphaFoldDB" id="A0A938X9J1"/>
<evidence type="ECO:0000313" key="2">
    <source>
        <dbReference type="Proteomes" id="UP000774750"/>
    </source>
</evidence>
<dbReference type="EMBL" id="JACJKY010000039">
    <property type="protein sequence ID" value="MBM6921989.1"/>
    <property type="molecule type" value="Genomic_DNA"/>
</dbReference>
<dbReference type="Pfam" id="PF02597">
    <property type="entry name" value="ThiS"/>
    <property type="match status" value="1"/>
</dbReference>
<reference evidence="1" key="1">
    <citation type="submission" date="2020-08" db="EMBL/GenBank/DDBJ databases">
        <authorList>
            <person name="Cejkova D."/>
            <person name="Kubasova T."/>
            <person name="Jahodarova E."/>
            <person name="Rychlik I."/>
        </authorList>
    </citation>
    <scope>NUCLEOTIDE SEQUENCE</scope>
    <source>
        <strain evidence="1">An559</strain>
    </source>
</reference>
<dbReference type="NCBIfam" id="TIGR01683">
    <property type="entry name" value="thiS"/>
    <property type="match status" value="1"/>
</dbReference>
<gene>
    <name evidence="1" type="primary">thiS</name>
    <name evidence="1" type="ORF">H6A12_12650</name>
</gene>
<sequence>MVRINGTDEDVCGMTIASYLAENQYDSTRIAVEKNGEIVPKSQYDTATLCDGDTVEIVRFVGGG</sequence>
<protein>
    <submittedName>
        <fullName evidence="1">Sulfur carrier protein ThiS</fullName>
    </submittedName>
</protein>
<dbReference type="CDD" id="cd00565">
    <property type="entry name" value="Ubl_ThiS"/>
    <property type="match status" value="1"/>
</dbReference>
<dbReference type="PANTHER" id="PTHR34472:SF1">
    <property type="entry name" value="SULFUR CARRIER PROTEIN THIS"/>
    <property type="match status" value="1"/>
</dbReference>
<dbReference type="Gene3D" id="3.10.20.30">
    <property type="match status" value="1"/>
</dbReference>
<dbReference type="InterPro" id="IPR012675">
    <property type="entry name" value="Beta-grasp_dom_sf"/>
</dbReference>
<dbReference type="InterPro" id="IPR016155">
    <property type="entry name" value="Mopterin_synth/thiamin_S_b"/>
</dbReference>
<dbReference type="InterPro" id="IPR010035">
    <property type="entry name" value="Thi_S"/>
</dbReference>